<reference evidence="1" key="1">
    <citation type="submission" date="2018-01" db="EMBL/GenBank/DDBJ databases">
        <title>An insight into the sialome of Amazonian anophelines.</title>
        <authorList>
            <person name="Ribeiro J.M."/>
            <person name="Scarpassa V."/>
            <person name="Calvo E."/>
        </authorList>
    </citation>
    <scope>NUCLEOTIDE SEQUENCE</scope>
</reference>
<evidence type="ECO:0000313" key="1">
    <source>
        <dbReference type="EMBL" id="MBW74878.1"/>
    </source>
</evidence>
<sequence length="73" mass="8580">MFLINFLTLLLGLFTASFLTQTLTIDLRLSFFLLLHVFPFRYIFYSPKSTLTSCRSLLITIVCFHKLINVWLC</sequence>
<dbReference type="AlphaFoldDB" id="A0A2M4DCS4"/>
<dbReference type="EMBL" id="GGFL01010700">
    <property type="protein sequence ID" value="MBW74878.1"/>
    <property type="molecule type" value="Transcribed_RNA"/>
</dbReference>
<protein>
    <submittedName>
        <fullName evidence="1">Putative secreted protein</fullName>
    </submittedName>
</protein>
<accession>A0A2M4DCS4</accession>
<name>A0A2M4DCS4_ANODA</name>
<proteinExistence type="predicted"/>
<organism evidence="1">
    <name type="scientific">Anopheles darlingi</name>
    <name type="common">Mosquito</name>
    <dbReference type="NCBI Taxonomy" id="43151"/>
    <lineage>
        <taxon>Eukaryota</taxon>
        <taxon>Metazoa</taxon>
        <taxon>Ecdysozoa</taxon>
        <taxon>Arthropoda</taxon>
        <taxon>Hexapoda</taxon>
        <taxon>Insecta</taxon>
        <taxon>Pterygota</taxon>
        <taxon>Neoptera</taxon>
        <taxon>Endopterygota</taxon>
        <taxon>Diptera</taxon>
        <taxon>Nematocera</taxon>
        <taxon>Culicoidea</taxon>
        <taxon>Culicidae</taxon>
        <taxon>Anophelinae</taxon>
        <taxon>Anopheles</taxon>
    </lineage>
</organism>